<feature type="domain" description="C2H2-type" evidence="3">
    <location>
        <begin position="588"/>
        <end position="618"/>
    </location>
</feature>
<dbReference type="Proteomes" id="UP000256645">
    <property type="component" value="Unassembled WGS sequence"/>
</dbReference>
<dbReference type="InterPro" id="IPR013087">
    <property type="entry name" value="Znf_C2H2_type"/>
</dbReference>
<keyword evidence="5" id="KW-1185">Reference proteome</keyword>
<feature type="region of interest" description="Disordered" evidence="2">
    <location>
        <begin position="1"/>
        <end position="47"/>
    </location>
</feature>
<dbReference type="Gene3D" id="3.30.160.60">
    <property type="entry name" value="Classic Zinc Finger"/>
    <property type="match status" value="2"/>
</dbReference>
<keyword evidence="1" id="KW-0863">Zinc-finger</keyword>
<reference evidence="4 5" key="1">
    <citation type="journal article" date="2018" name="IMA Fungus">
        <title>IMA Genome-F 9: Draft genome sequence of Annulohypoxylon stygium, Aspergillus mulundensis, Berkeleyomyces basicola (syn. Thielaviopsis basicola), Ceratocystis smalleyi, two Cercospora beticola strains, Coleophoma cylindrospora, Fusarium fracticaudum, Phialophora cf. hyalina, and Morchella septimelata.</title>
        <authorList>
            <person name="Wingfield B.D."/>
            <person name="Bills G.F."/>
            <person name="Dong Y."/>
            <person name="Huang W."/>
            <person name="Nel W.J."/>
            <person name="Swalarsk-Parry B.S."/>
            <person name="Vaghefi N."/>
            <person name="Wilken P.M."/>
            <person name="An Z."/>
            <person name="de Beer Z.W."/>
            <person name="De Vos L."/>
            <person name="Chen L."/>
            <person name="Duong T.A."/>
            <person name="Gao Y."/>
            <person name="Hammerbacher A."/>
            <person name="Kikkert J.R."/>
            <person name="Li Y."/>
            <person name="Li H."/>
            <person name="Li K."/>
            <person name="Li Q."/>
            <person name="Liu X."/>
            <person name="Ma X."/>
            <person name="Naidoo K."/>
            <person name="Pethybridge S.J."/>
            <person name="Sun J."/>
            <person name="Steenkamp E.T."/>
            <person name="van der Nest M.A."/>
            <person name="van Wyk S."/>
            <person name="Wingfield M.J."/>
            <person name="Xiong C."/>
            <person name="Yue Q."/>
            <person name="Zhang X."/>
        </authorList>
    </citation>
    <scope>NUCLEOTIDE SEQUENCE [LARGE SCALE GENOMIC DNA]</scope>
    <source>
        <strain evidence="4 5">BP6252</strain>
    </source>
</reference>
<sequence>MTSYLKYPHDGTHSGHYYPSNTPMSSDAGLYGSSRMAPPHSDPPPQPVEIDLNIPRTLPSPSLSHNWDPALFQSSNLGDLPSPYVSAVVKGTHHHAGQGRPTQDPIASWYTENDGPWIPKGSLSTLATDDRLELRPTTARASVPFGGQYRPTNPLENGTLQYGVPPSDSGYGTRRSVGTASVFAADSFDRDQDCQSLVSHGGEYSSFQGLEGMPQLETHDVESWVPIPNTAPAYTSHLVCPFSECQKQVRTRSELKKHELRHTRPFTCTVASCTRKVGFSTPNDLARHMQSKHPEDIKDANVISYRCRVLGCKAKEKSWARLDNFRSHLKRVHKLPEDDLDRSVKQAEHRANSGITHAPNKWEATKVDDEASEGPKSSMGVNEYASLNPALGSIANFTGVKRPLAHDSDFEAARSSKKRSYHKTIQLVPGQNNSTTIIPDASQTASIGLKCELATPSDRTDSEVAAMQSRGKKVIKAAPKEPYTGDRDQGHKDLSKLSTSKTLDGVATSKSQESRQETSFGDDRKDISEALKLLREEGYNVEKKHSKINAGSVASNKSELKELCNECHKFSGRPCEMKKHMKRHQRPYGCTDATCNKTFGSKNDWKRHENSQHLKLETWCCQELTSGGSICSKNFHRRQSIKDHLTKDHSIHESDNLEAKLELFHIGRSFQGRFWCGFCIKLVDLKSRGLDTWTERFDHIDDHFMGRKGQRSQRISAWVRQGGNGGGSLVERFPSAPSSEADSEANGSATIHGSYGRPSPANSNGSGDSPTPPTKMDVEQRAGGQKKKKHYVKIISCCQCFLEHNVKFNQSCILCNDQHTFCRNCKLTIAGLGYGTGASRSRSPATLAIYLSRPNDINDNEKVHLPVPLEITPHPNVQRIEAVEDSH</sequence>
<feature type="compositionally biased region" description="Basic and acidic residues" evidence="2">
    <location>
        <begin position="483"/>
        <end position="495"/>
    </location>
</feature>
<evidence type="ECO:0000256" key="1">
    <source>
        <dbReference type="PROSITE-ProRule" id="PRU00042"/>
    </source>
</evidence>
<dbReference type="PANTHER" id="PTHR35391">
    <property type="entry name" value="C2H2-TYPE DOMAIN-CONTAINING PROTEIN-RELATED"/>
    <property type="match status" value="1"/>
</dbReference>
<keyword evidence="1" id="KW-0479">Metal-binding</keyword>
<proteinExistence type="predicted"/>
<protein>
    <recommendedName>
        <fullName evidence="3">C2H2-type domain-containing protein</fullName>
    </recommendedName>
</protein>
<name>A0A3D8S0P7_9HELO</name>
<dbReference type="PROSITE" id="PS00028">
    <property type="entry name" value="ZINC_FINGER_C2H2_1"/>
    <property type="match status" value="2"/>
</dbReference>
<accession>A0A3D8S0P7</accession>
<evidence type="ECO:0000256" key="2">
    <source>
        <dbReference type="SAM" id="MobiDB-lite"/>
    </source>
</evidence>
<keyword evidence="1" id="KW-0862">Zinc</keyword>
<feature type="compositionally biased region" description="Polar residues" evidence="2">
    <location>
        <begin position="760"/>
        <end position="769"/>
    </location>
</feature>
<dbReference type="OrthoDB" id="6077919at2759"/>
<feature type="domain" description="C2H2-type" evidence="3">
    <location>
        <begin position="238"/>
        <end position="267"/>
    </location>
</feature>
<feature type="region of interest" description="Disordered" evidence="2">
    <location>
        <begin position="456"/>
        <end position="523"/>
    </location>
</feature>
<dbReference type="STRING" id="1849047.A0A3D8S0P7"/>
<organism evidence="4 5">
    <name type="scientific">Coleophoma cylindrospora</name>
    <dbReference type="NCBI Taxonomy" id="1849047"/>
    <lineage>
        <taxon>Eukaryota</taxon>
        <taxon>Fungi</taxon>
        <taxon>Dikarya</taxon>
        <taxon>Ascomycota</taxon>
        <taxon>Pezizomycotina</taxon>
        <taxon>Leotiomycetes</taxon>
        <taxon>Helotiales</taxon>
        <taxon>Dermateaceae</taxon>
        <taxon>Coleophoma</taxon>
    </lineage>
</organism>
<feature type="region of interest" description="Disordered" evidence="2">
    <location>
        <begin position="720"/>
        <end position="785"/>
    </location>
</feature>
<comment type="caution">
    <text evidence="4">The sequence shown here is derived from an EMBL/GenBank/DDBJ whole genome shotgun (WGS) entry which is preliminary data.</text>
</comment>
<feature type="compositionally biased region" description="Basic and acidic residues" evidence="2">
    <location>
        <begin position="512"/>
        <end position="523"/>
    </location>
</feature>
<evidence type="ECO:0000313" key="4">
    <source>
        <dbReference type="EMBL" id="RDW79877.1"/>
    </source>
</evidence>
<dbReference type="PROSITE" id="PS50157">
    <property type="entry name" value="ZINC_FINGER_C2H2_2"/>
    <property type="match status" value="2"/>
</dbReference>
<dbReference type="GO" id="GO:0008270">
    <property type="term" value="F:zinc ion binding"/>
    <property type="evidence" value="ECO:0007669"/>
    <property type="project" value="UniProtKB-KW"/>
</dbReference>
<evidence type="ECO:0000313" key="5">
    <source>
        <dbReference type="Proteomes" id="UP000256645"/>
    </source>
</evidence>
<dbReference type="SMART" id="SM00355">
    <property type="entry name" value="ZnF_C2H2"/>
    <property type="match status" value="6"/>
</dbReference>
<dbReference type="AlphaFoldDB" id="A0A3D8S0P7"/>
<gene>
    <name evidence="4" type="ORF">BP6252_04515</name>
</gene>
<dbReference type="EMBL" id="PDLM01000004">
    <property type="protein sequence ID" value="RDW79877.1"/>
    <property type="molecule type" value="Genomic_DNA"/>
</dbReference>
<evidence type="ECO:0000259" key="3">
    <source>
        <dbReference type="PROSITE" id="PS50157"/>
    </source>
</evidence>
<dbReference type="PANTHER" id="PTHR35391:SF3">
    <property type="entry name" value="FINGER DOMAIN PROTEIN, PUTATIVE (AFU_ORTHOLOGUE AFUA_8G04300)-RELATED"/>
    <property type="match status" value="1"/>
</dbReference>